<proteinExistence type="predicted"/>
<protein>
    <submittedName>
        <fullName evidence="1">Uncharacterized protein</fullName>
    </submittedName>
</protein>
<organism evidence="1">
    <name type="scientific">Rhizophora mucronata</name>
    <name type="common">Asiatic mangrove</name>
    <dbReference type="NCBI Taxonomy" id="61149"/>
    <lineage>
        <taxon>Eukaryota</taxon>
        <taxon>Viridiplantae</taxon>
        <taxon>Streptophyta</taxon>
        <taxon>Embryophyta</taxon>
        <taxon>Tracheophyta</taxon>
        <taxon>Spermatophyta</taxon>
        <taxon>Magnoliopsida</taxon>
        <taxon>eudicotyledons</taxon>
        <taxon>Gunneridae</taxon>
        <taxon>Pentapetalae</taxon>
        <taxon>rosids</taxon>
        <taxon>fabids</taxon>
        <taxon>Malpighiales</taxon>
        <taxon>Rhizophoraceae</taxon>
        <taxon>Rhizophora</taxon>
    </lineage>
</organism>
<name>A0A2P2QDF8_RHIMU</name>
<sequence length="79" mass="9087">MYHMQKCAQILFSTGLCLLTGIFSVPYTIVLVIFTFSKAWITPLCSGVSNHTHLSCAWCTRIMSLIFCQKEMLMLLTWY</sequence>
<reference evidence="1" key="1">
    <citation type="submission" date="2018-02" db="EMBL/GenBank/DDBJ databases">
        <title>Rhizophora mucronata_Transcriptome.</title>
        <authorList>
            <person name="Meera S.P."/>
            <person name="Sreeshan A."/>
            <person name="Augustine A."/>
        </authorList>
    </citation>
    <scope>NUCLEOTIDE SEQUENCE</scope>
    <source>
        <tissue evidence="1">Leaf</tissue>
    </source>
</reference>
<evidence type="ECO:0000313" key="1">
    <source>
        <dbReference type="EMBL" id="MBX64989.1"/>
    </source>
</evidence>
<dbReference type="EMBL" id="GGEC01084505">
    <property type="protein sequence ID" value="MBX64989.1"/>
    <property type="molecule type" value="Transcribed_RNA"/>
</dbReference>
<dbReference type="AlphaFoldDB" id="A0A2P2QDF8"/>
<accession>A0A2P2QDF8</accession>